<sequence>MHETEDSHSNDTHFYANIKQDSNELSDSRRPNWLYPMMVMINKQENLNKYFCNCKIETN</sequence>
<feature type="region of interest" description="Disordered" evidence="1">
    <location>
        <begin position="1"/>
        <end position="29"/>
    </location>
</feature>
<accession>A0A1J1IHE6</accession>
<dbReference type="AlphaFoldDB" id="A0A1J1IHE6"/>
<reference evidence="2 3" key="1">
    <citation type="submission" date="2015-04" db="EMBL/GenBank/DDBJ databases">
        <authorList>
            <person name="Syromyatnikov M.Y."/>
            <person name="Popov V.N."/>
        </authorList>
    </citation>
    <scope>NUCLEOTIDE SEQUENCE [LARGE SCALE GENOMIC DNA]</scope>
</reference>
<evidence type="ECO:0000313" key="3">
    <source>
        <dbReference type="Proteomes" id="UP000183832"/>
    </source>
</evidence>
<evidence type="ECO:0000256" key="1">
    <source>
        <dbReference type="SAM" id="MobiDB-lite"/>
    </source>
</evidence>
<dbReference type="Proteomes" id="UP000183832">
    <property type="component" value="Unassembled WGS sequence"/>
</dbReference>
<name>A0A1J1IHE6_9DIPT</name>
<evidence type="ECO:0000313" key="2">
    <source>
        <dbReference type="EMBL" id="CRK97865.1"/>
    </source>
</evidence>
<gene>
    <name evidence="2" type="ORF">CLUMA_CG011240</name>
</gene>
<feature type="compositionally biased region" description="Basic and acidic residues" evidence="1">
    <location>
        <begin position="1"/>
        <end position="11"/>
    </location>
</feature>
<protein>
    <submittedName>
        <fullName evidence="2">CLUMA_CG011240, isoform A</fullName>
    </submittedName>
</protein>
<organism evidence="2 3">
    <name type="scientific">Clunio marinus</name>
    <dbReference type="NCBI Taxonomy" id="568069"/>
    <lineage>
        <taxon>Eukaryota</taxon>
        <taxon>Metazoa</taxon>
        <taxon>Ecdysozoa</taxon>
        <taxon>Arthropoda</taxon>
        <taxon>Hexapoda</taxon>
        <taxon>Insecta</taxon>
        <taxon>Pterygota</taxon>
        <taxon>Neoptera</taxon>
        <taxon>Endopterygota</taxon>
        <taxon>Diptera</taxon>
        <taxon>Nematocera</taxon>
        <taxon>Chironomoidea</taxon>
        <taxon>Chironomidae</taxon>
        <taxon>Clunio</taxon>
    </lineage>
</organism>
<proteinExistence type="predicted"/>
<dbReference type="EMBL" id="CVRI01000047">
    <property type="protein sequence ID" value="CRK97865.1"/>
    <property type="molecule type" value="Genomic_DNA"/>
</dbReference>
<keyword evidence="3" id="KW-1185">Reference proteome</keyword>